<feature type="compositionally biased region" description="Basic and acidic residues" evidence="8">
    <location>
        <begin position="314"/>
        <end position="331"/>
    </location>
</feature>
<feature type="compositionally biased region" description="Pro residues" evidence="8">
    <location>
        <begin position="635"/>
        <end position="650"/>
    </location>
</feature>
<feature type="compositionally biased region" description="Polar residues" evidence="8">
    <location>
        <begin position="1767"/>
        <end position="1778"/>
    </location>
</feature>
<evidence type="ECO:0000259" key="9">
    <source>
        <dbReference type="Pfam" id="PF12931"/>
    </source>
</evidence>
<evidence type="ECO:0000256" key="5">
    <source>
        <dbReference type="ARBA" id="ARBA00022892"/>
    </source>
</evidence>
<dbReference type="Proteomes" id="UP000011777">
    <property type="component" value="Unassembled WGS sequence"/>
</dbReference>
<evidence type="ECO:0000256" key="6">
    <source>
        <dbReference type="ARBA" id="ARBA00024687"/>
    </source>
</evidence>
<feature type="compositionally biased region" description="Low complexity" evidence="8">
    <location>
        <begin position="385"/>
        <end position="395"/>
    </location>
</feature>
<feature type="region of interest" description="Disordered" evidence="8">
    <location>
        <begin position="1496"/>
        <end position="1778"/>
    </location>
</feature>
<accession>M3JUD4</accession>
<dbReference type="EMBL" id="AOGT01001989">
    <property type="protein sequence ID" value="EMG46485.1"/>
    <property type="molecule type" value="Genomic_DNA"/>
</dbReference>
<dbReference type="GO" id="GO:0006914">
    <property type="term" value="P:autophagy"/>
    <property type="evidence" value="ECO:0007669"/>
    <property type="project" value="UniProtKB-KW"/>
</dbReference>
<feature type="domain" description="Sec16 Sec23-binding" evidence="9">
    <location>
        <begin position="955"/>
        <end position="1220"/>
    </location>
</feature>
<feature type="region of interest" description="Disordered" evidence="8">
    <location>
        <begin position="1222"/>
        <end position="1247"/>
    </location>
</feature>
<keyword evidence="4 7" id="KW-0256">Endoplasmic reticulum</keyword>
<evidence type="ECO:0000259" key="10">
    <source>
        <dbReference type="Pfam" id="PF12932"/>
    </source>
</evidence>
<feature type="compositionally biased region" description="Low complexity" evidence="8">
    <location>
        <begin position="469"/>
        <end position="484"/>
    </location>
</feature>
<feature type="compositionally biased region" description="Pro residues" evidence="8">
    <location>
        <begin position="1599"/>
        <end position="1608"/>
    </location>
</feature>
<protein>
    <recommendedName>
        <fullName evidence="7">Protein transport protein sec16</fullName>
    </recommendedName>
</protein>
<sequence>MSEDTNHDHSRDQNHPQQSSPTIDDLFGGETNQHDDFFNNVQNHNQPVENHSESNQYQYNESSETFHQQEQPHQDQLIDELFGSEGNDDFFNNQSSSDANIASVEHQDDFYKEVAIGESKMNKNTNFTRVDHIERVATNELEQHFDQLIESEDQQHDDVPMTEEPELLVEESVPEPEEVANVPEDQPVVEESTSIEPQGVISAPSAIDDLFDDHNDDFLEGLKQHKEPEQEEANDLFEEKATDFTKHEEVPIEKDIEQPVAEAQEVSNIQEQEESEVKEEEPEVKQEEPEVQEHVQEEQQVQEHVQEEQQVQEHVQEEVQEHVQDTNDQRTNDPQSDLFGDDGTDFLSELQPPQEVKPDPLEKLAMLDLDDDLLLDEEFLEETPVEQPQPQVTQVSPRKHSYVPTEPSKQPAYAPPSSFNNSSNQFIQHLEESKKKHDAYDFPDTLLVNKVRPAVRHVSTNKYGPPAGSQTTIASNSSSSTHLTPSREIKGTSSSAPPVSQASKKSFFEDYPDDELPKPKRAVRAAAPVKAVNQIHSPSVLNQQIHQQQQHPTSAPPPAASTNKAPPVNPYKPKSGTSPILQQHVPQMHHQSGIAAPNVNVPPPKNAYQPPVNPYSFPQPQQQQQQQLPPQQQQLPPPQQQQHAPPPPLPQQQQPGRQINAYAPQAHVPSIVQPPPATLQPFPLAGVNQAPHTPPVGVNPHHNRQPSNSINTNVNKSQSQSSPYVPNAGPYAPSNHNYKSHSRANSLVGGKGKEVNPYAPALQPVVSGEQQQSQISTIVPPPARGRGFSNTKPANIYKTAPKIVNPEELVHRQFPIFSASVGTNCSVVIPSVMYGQTPHIVVQPITNILKDKDIYANFPGPLIKGKSKKKDIEKWLELSSEYLRNSSKFDELLLNDILLQVIKYDGNLSNAEFLKKACSILNPNVNFDINDLPVSGIVGATNAHKLDNSGINTVFTLIQSGNLDKAIEYCISRSDWALALVISGGSDKFHKVAAEYARNTFPFAKSNNKVLHIMPIILKVLAGNVTSIIDDLKAVPNEGEYANLHWREIISSVAISGSLKSREFLIEFGKFLHHHGNFIGSELAYIMGGLPYGSGRDFNFMVLTSGHHSMYTEVYEYALNLNKSMYFPHLLALKLKHASMLADYGLINESQRYIDYINTSVKSLGNKSPYVTPNLLHEFQNLIVRLTEVGSGDQSNWFSGKISKVNLDKIWGQIDKFIVGGEDQPKTKANDQGVFRNFSPSVSRTTSSVNLPTYGSMMSANVPSAASTIGAPRGGLELNQPSPSVFDRKPSQPQQQQFPHPPPMLGTHGSTTSVNKYSPNVKSTSHFEKYAPSNSSQTNLHEDKSNNNNYLPPNVPFSNSSNVPQQQQQPYSGPVSPSNSIHPHRKDHSPLTNRVYPYANQVGGQVSNSSLASYNTSIHHTPYGSTGFHHTPQHAKAPSISSIISGDESILGQQLPGESIIGNHNNNNNNNQIDDKLPETITESPELREKNGLSNDQLYNVNSSSFQNLPPSKHQVYQQAEQKLPSSTPESERLTLASPEKQSVSAPPQIGIPPKQPEPENEKVPVGQSASAPPFEHPKPEEPVKEEESSQEPATSDSAPPPPPPPPQLHSSPSKRSKPSSVKSGNPYAPASAGTHKLKPKRSKYGPPPGLKSEPAADLLVSSPDINNNTNANNDESVSMFSYGGYSEPRPFTQPPKLQSGENTVKNSNLNIDDSFEDYGRSNTTPLILNEGQGDIMASPPHKGGHVGDNGGLDGFPIPGSPDETTRPNSIFGHNNRGVFSSRLSESQSVLYQQYTVADDTVGDYIPIVEEEDEDEDDELERKRKEQEKQAKEKQQQEEKEQQAKAAAASASTTSSNAGGKKFFSIFGGGGNSAKKQEEKQVYKAHLGQKNTFVYDEKLKRWIDKSKPLEEQLEASKPPPPPPMKKKPVQSTSNGPPPLPSSNASLPPKPPTSAPNGAGEVSAPGGPPRPPNSRNTPTGKPKPNLANASLDDLLSITENNSTAGSTGGAGRRNKRR</sequence>
<feature type="compositionally biased region" description="Polar residues" evidence="8">
    <location>
        <begin position="1308"/>
        <end position="1324"/>
    </location>
</feature>
<evidence type="ECO:0000256" key="3">
    <source>
        <dbReference type="ARBA" id="ARBA00022448"/>
    </source>
</evidence>
<dbReference type="GO" id="GO:0015031">
    <property type="term" value="P:protein transport"/>
    <property type="evidence" value="ECO:0007669"/>
    <property type="project" value="UniProtKB-KW"/>
</dbReference>
<feature type="region of interest" description="Disordered" evidence="8">
    <location>
        <begin position="1457"/>
        <end position="1476"/>
    </location>
</feature>
<feature type="compositionally biased region" description="Polar residues" evidence="8">
    <location>
        <begin position="39"/>
        <end position="71"/>
    </location>
</feature>
<feature type="region of interest" description="Disordered" evidence="8">
    <location>
        <begin position="669"/>
        <end position="752"/>
    </location>
</feature>
<evidence type="ECO:0000256" key="7">
    <source>
        <dbReference type="RuleBase" id="RU364101"/>
    </source>
</evidence>
<dbReference type="GO" id="GO:0016192">
    <property type="term" value="P:vesicle-mediated transport"/>
    <property type="evidence" value="ECO:0007669"/>
    <property type="project" value="UniProtKB-KW"/>
</dbReference>
<feature type="compositionally biased region" description="Basic and acidic residues" evidence="8">
    <location>
        <begin position="1576"/>
        <end position="1588"/>
    </location>
</feature>
<feature type="compositionally biased region" description="Low complexity" evidence="8">
    <location>
        <begin position="543"/>
        <end position="553"/>
    </location>
</feature>
<dbReference type="GO" id="GO:0012507">
    <property type="term" value="C:ER to Golgi transport vesicle membrane"/>
    <property type="evidence" value="ECO:0007669"/>
    <property type="project" value="TreeGrafter"/>
</dbReference>
<feature type="region of interest" description="Disordered" evidence="8">
    <location>
        <begin position="1802"/>
        <end position="2016"/>
    </location>
</feature>
<feature type="compositionally biased region" description="Basic and acidic residues" evidence="8">
    <location>
        <begin position="1820"/>
        <end position="1843"/>
    </location>
</feature>
<comment type="subcellular location">
    <subcellularLocation>
        <location evidence="1">Endoplasmic reticulum membrane</location>
        <topology evidence="1">Peripheral membrane protein</topology>
        <orientation evidence="1">Cytoplasmic side</orientation>
    </subcellularLocation>
</comment>
<dbReference type="Pfam" id="PF12931">
    <property type="entry name" value="TPR_Sec16"/>
    <property type="match status" value="1"/>
</dbReference>
<keyword evidence="7" id="KW-0653">Protein transport</keyword>
<keyword evidence="7" id="KW-0472">Membrane</keyword>
<feature type="compositionally biased region" description="Polar residues" evidence="8">
    <location>
        <begin position="1496"/>
        <end position="1529"/>
    </location>
</feature>
<evidence type="ECO:0000256" key="2">
    <source>
        <dbReference type="ARBA" id="ARBA00005927"/>
    </source>
</evidence>
<keyword evidence="12" id="KW-1185">Reference proteome</keyword>
<feature type="compositionally biased region" description="Polar residues" evidence="8">
    <location>
        <begin position="1238"/>
        <end position="1247"/>
    </location>
</feature>
<feature type="non-terminal residue" evidence="11">
    <location>
        <position position="2016"/>
    </location>
</feature>
<dbReference type="InterPro" id="IPR024340">
    <property type="entry name" value="Sec16_CCD"/>
</dbReference>
<comment type="caution">
    <text evidence="11">The sequence shown here is derived from an EMBL/GenBank/DDBJ whole genome shotgun (WGS) entry which is preliminary data.</text>
</comment>
<feature type="compositionally biased region" description="Low complexity" evidence="8">
    <location>
        <begin position="618"/>
        <end position="634"/>
    </location>
</feature>
<proteinExistence type="inferred from homology"/>
<evidence type="ECO:0000313" key="11">
    <source>
        <dbReference type="EMBL" id="EMG46485.1"/>
    </source>
</evidence>
<keyword evidence="7" id="KW-0072">Autophagy</keyword>
<feature type="compositionally biased region" description="Basic and acidic residues" evidence="8">
    <location>
        <begin position="429"/>
        <end position="440"/>
    </location>
</feature>
<dbReference type="STRING" id="1245528.M3JUD4"/>
<reference evidence="11 12" key="1">
    <citation type="submission" date="2013-02" db="EMBL/GenBank/DDBJ databases">
        <title>Genome sequence of Candida maltosa Xu316, a potential industrial strain for xylitol and ethanol production.</title>
        <authorList>
            <person name="Yu J."/>
            <person name="Wang Q."/>
            <person name="Geng X."/>
            <person name="Bao W."/>
            <person name="He P."/>
            <person name="Cai J."/>
        </authorList>
    </citation>
    <scope>NUCLEOTIDE SEQUENCE [LARGE SCALE GENOMIC DNA]</scope>
    <source>
        <strain evidence="12">Xu316</strain>
    </source>
</reference>
<keyword evidence="3 7" id="KW-0813">Transport</keyword>
<comment type="function">
    <text evidence="6 7">Involved in the initiation of assembly of the COPII coat required for the formation of transport vesicles from the endoplasmic reticulum (ER) and the selection of cargo molecules. Also involved in autophagy.</text>
</comment>
<dbReference type="HOGENOM" id="CLU_232483_0_0_1"/>
<dbReference type="GO" id="GO:0005789">
    <property type="term" value="C:endoplasmic reticulum membrane"/>
    <property type="evidence" value="ECO:0007669"/>
    <property type="project" value="UniProtKB-SubCell"/>
</dbReference>
<comment type="similarity">
    <text evidence="2 7">Belongs to the SEC16 family.</text>
</comment>
<feature type="compositionally biased region" description="Basic and acidic residues" evidence="8">
    <location>
        <begin position="1"/>
        <end position="14"/>
    </location>
</feature>
<dbReference type="OMA" id="NQPPPIM"/>
<evidence type="ECO:0000256" key="4">
    <source>
        <dbReference type="ARBA" id="ARBA00022824"/>
    </source>
</evidence>
<dbReference type="Gene3D" id="1.20.58.940">
    <property type="match status" value="1"/>
</dbReference>
<feature type="region of interest" description="Disordered" evidence="8">
    <location>
        <begin position="1"/>
        <end position="96"/>
    </location>
</feature>
<dbReference type="GO" id="GO:0070971">
    <property type="term" value="C:endoplasmic reticulum exit site"/>
    <property type="evidence" value="ECO:0007669"/>
    <property type="project" value="UniProtKB-ARBA"/>
</dbReference>
<feature type="region of interest" description="Disordered" evidence="8">
    <location>
        <begin position="458"/>
        <end position="655"/>
    </location>
</feature>
<dbReference type="Pfam" id="PF12932">
    <property type="entry name" value="Sec16"/>
    <property type="match status" value="1"/>
</dbReference>
<feature type="compositionally biased region" description="Low complexity" evidence="8">
    <location>
        <begin position="1356"/>
        <end position="1378"/>
    </location>
</feature>
<feature type="compositionally biased region" description="Polar residues" evidence="8">
    <location>
        <begin position="575"/>
        <end position="585"/>
    </location>
</feature>
<gene>
    <name evidence="11" type="ORF">G210_3266</name>
</gene>
<feature type="compositionally biased region" description="Basic and acidic residues" evidence="8">
    <location>
        <begin position="283"/>
        <end position="297"/>
    </location>
</feature>
<feature type="compositionally biased region" description="Basic and acidic residues" evidence="8">
    <location>
        <begin position="212"/>
        <end position="228"/>
    </location>
</feature>
<feature type="region of interest" description="Disordered" evidence="8">
    <location>
        <begin position="151"/>
        <end position="363"/>
    </location>
</feature>
<evidence type="ECO:0000256" key="1">
    <source>
        <dbReference type="ARBA" id="ARBA00004397"/>
    </source>
</evidence>
<dbReference type="eggNOG" id="KOG1913">
    <property type="taxonomic scope" value="Eukaryota"/>
</dbReference>
<name>M3JUD4_CANMX</name>
<dbReference type="OrthoDB" id="8918678at2759"/>
<feature type="compositionally biased region" description="Polar residues" evidence="8">
    <location>
        <begin position="705"/>
        <end position="724"/>
    </location>
</feature>
<feature type="compositionally biased region" description="Acidic residues" evidence="8">
    <location>
        <begin position="271"/>
        <end position="282"/>
    </location>
</feature>
<feature type="compositionally biased region" description="Acidic residues" evidence="8">
    <location>
        <begin position="1809"/>
        <end position="1819"/>
    </location>
</feature>
<keyword evidence="5 7" id="KW-0931">ER-Golgi transport</keyword>
<feature type="domain" description="Sec16 central conserved" evidence="10">
    <location>
        <begin position="838"/>
        <end position="887"/>
    </location>
</feature>
<dbReference type="CDD" id="cd09233">
    <property type="entry name" value="ACE1-Sec16-like"/>
    <property type="match status" value="1"/>
</dbReference>
<feature type="region of interest" description="Disordered" evidence="8">
    <location>
        <begin position="1265"/>
        <end position="1390"/>
    </location>
</feature>
<organism evidence="11 12">
    <name type="scientific">Candida maltosa (strain Xu316)</name>
    <name type="common">Yeast</name>
    <dbReference type="NCBI Taxonomy" id="1245528"/>
    <lineage>
        <taxon>Eukaryota</taxon>
        <taxon>Fungi</taxon>
        <taxon>Dikarya</taxon>
        <taxon>Ascomycota</taxon>
        <taxon>Saccharomycotina</taxon>
        <taxon>Pichiomycetes</taxon>
        <taxon>Debaryomycetaceae</taxon>
        <taxon>Candida/Lodderomyces clade</taxon>
        <taxon>Candida</taxon>
    </lineage>
</organism>
<dbReference type="PANTHER" id="PTHR13402">
    <property type="entry name" value="RGPR-RELATED"/>
    <property type="match status" value="1"/>
</dbReference>
<dbReference type="GO" id="GO:0007030">
    <property type="term" value="P:Golgi organization"/>
    <property type="evidence" value="ECO:0007669"/>
    <property type="project" value="TreeGrafter"/>
</dbReference>
<dbReference type="GO" id="GO:0070973">
    <property type="term" value="P:protein localization to endoplasmic reticulum exit site"/>
    <property type="evidence" value="ECO:0007669"/>
    <property type="project" value="TreeGrafter"/>
</dbReference>
<feature type="compositionally biased region" description="Low complexity" evidence="8">
    <location>
        <begin position="298"/>
        <end position="313"/>
    </location>
</feature>
<evidence type="ECO:0000256" key="8">
    <source>
        <dbReference type="SAM" id="MobiDB-lite"/>
    </source>
</evidence>
<evidence type="ECO:0000313" key="12">
    <source>
        <dbReference type="Proteomes" id="UP000011777"/>
    </source>
</evidence>
<dbReference type="InterPro" id="IPR024298">
    <property type="entry name" value="Sec16_Sec23-bd"/>
</dbReference>
<feature type="compositionally biased region" description="Basic and acidic residues" evidence="8">
    <location>
        <begin position="1895"/>
        <end position="1910"/>
    </location>
</feature>
<dbReference type="PANTHER" id="PTHR13402:SF6">
    <property type="entry name" value="SECRETORY 16, ISOFORM I"/>
    <property type="match status" value="1"/>
</dbReference>
<feature type="compositionally biased region" description="Acidic residues" evidence="8">
    <location>
        <begin position="160"/>
        <end position="178"/>
    </location>
</feature>
<feature type="compositionally biased region" description="Basic and acidic residues" evidence="8">
    <location>
        <begin position="237"/>
        <end position="257"/>
    </location>
</feature>
<feature type="region of interest" description="Disordered" evidence="8">
    <location>
        <begin position="377"/>
        <end position="441"/>
    </location>
</feature>
<feature type="compositionally biased region" description="Polar residues" evidence="8">
    <location>
        <begin position="491"/>
        <end position="504"/>
    </location>
</feature>
<feature type="compositionally biased region" description="Polar residues" evidence="8">
    <location>
        <begin position="1696"/>
        <end position="1712"/>
    </location>
</feature>